<accession>A0A934VSN0</accession>
<comment type="subcellular location">
    <subcellularLocation>
        <location evidence="1 10">Cell outer membrane</location>
        <topology evidence="1 10">Multi-pass membrane protein</topology>
    </subcellularLocation>
</comment>
<organism evidence="15 16">
    <name type="scientific">Pelagicoccus mobilis</name>
    <dbReference type="NCBI Taxonomy" id="415221"/>
    <lineage>
        <taxon>Bacteria</taxon>
        <taxon>Pseudomonadati</taxon>
        <taxon>Verrucomicrobiota</taxon>
        <taxon>Opitutia</taxon>
        <taxon>Puniceicoccales</taxon>
        <taxon>Pelagicoccaceae</taxon>
        <taxon>Pelagicoccus</taxon>
    </lineage>
</organism>
<keyword evidence="9 10" id="KW-0998">Cell outer membrane</keyword>
<feature type="signal peptide" evidence="12">
    <location>
        <begin position="1"/>
        <end position="30"/>
    </location>
</feature>
<dbReference type="AlphaFoldDB" id="A0A934VSN0"/>
<comment type="similarity">
    <text evidence="10 11">Belongs to the TonB-dependent receptor family.</text>
</comment>
<keyword evidence="15" id="KW-0675">Receptor</keyword>
<keyword evidence="16" id="KW-1185">Reference proteome</keyword>
<evidence type="ECO:0000256" key="5">
    <source>
        <dbReference type="ARBA" id="ARBA00022729"/>
    </source>
</evidence>
<evidence type="ECO:0000256" key="8">
    <source>
        <dbReference type="ARBA" id="ARBA00023136"/>
    </source>
</evidence>
<protein>
    <submittedName>
        <fullName evidence="15">TonB-dependent receptor</fullName>
    </submittedName>
</protein>
<evidence type="ECO:0000259" key="14">
    <source>
        <dbReference type="Pfam" id="PF07715"/>
    </source>
</evidence>
<dbReference type="InterPro" id="IPR000531">
    <property type="entry name" value="Beta-barrel_TonB"/>
</dbReference>
<keyword evidence="2 10" id="KW-0813">Transport</keyword>
<dbReference type="RefSeq" id="WP_200356885.1">
    <property type="nucleotide sequence ID" value="NZ_JAENIL010000033.1"/>
</dbReference>
<dbReference type="Proteomes" id="UP000617628">
    <property type="component" value="Unassembled WGS sequence"/>
</dbReference>
<evidence type="ECO:0000256" key="12">
    <source>
        <dbReference type="SAM" id="SignalP"/>
    </source>
</evidence>
<feature type="domain" description="TonB-dependent receptor plug" evidence="14">
    <location>
        <begin position="57"/>
        <end position="164"/>
    </location>
</feature>
<dbReference type="EMBL" id="JAENIL010000033">
    <property type="protein sequence ID" value="MBK1878674.1"/>
    <property type="molecule type" value="Genomic_DNA"/>
</dbReference>
<gene>
    <name evidence="15" type="ORF">JIN87_17470</name>
</gene>
<evidence type="ECO:0000313" key="16">
    <source>
        <dbReference type="Proteomes" id="UP000617628"/>
    </source>
</evidence>
<dbReference type="Pfam" id="PF00593">
    <property type="entry name" value="TonB_dep_Rec_b-barrel"/>
    <property type="match status" value="1"/>
</dbReference>
<evidence type="ECO:0000256" key="11">
    <source>
        <dbReference type="RuleBase" id="RU003357"/>
    </source>
</evidence>
<evidence type="ECO:0000259" key="13">
    <source>
        <dbReference type="Pfam" id="PF00593"/>
    </source>
</evidence>
<dbReference type="Gene3D" id="2.170.130.10">
    <property type="entry name" value="TonB-dependent receptor, plug domain"/>
    <property type="match status" value="1"/>
</dbReference>
<dbReference type="PANTHER" id="PTHR30069">
    <property type="entry name" value="TONB-DEPENDENT OUTER MEMBRANE RECEPTOR"/>
    <property type="match status" value="1"/>
</dbReference>
<dbReference type="PROSITE" id="PS52016">
    <property type="entry name" value="TONB_DEPENDENT_REC_3"/>
    <property type="match status" value="1"/>
</dbReference>
<comment type="caution">
    <text evidence="15">The sequence shown here is derived from an EMBL/GenBank/DDBJ whole genome shotgun (WGS) entry which is preliminary data.</text>
</comment>
<dbReference type="InterPro" id="IPR039426">
    <property type="entry name" value="TonB-dep_rcpt-like"/>
</dbReference>
<dbReference type="PANTHER" id="PTHR30069:SF53">
    <property type="entry name" value="COLICIN I RECEPTOR-RELATED"/>
    <property type="match status" value="1"/>
</dbReference>
<sequence length="627" mass="68527">MNHKTEYKPNTTRRLLVATGLGLACLAAPARSQDANSDGVYELDAFSISASRLEIPVQQVGSTVDVLDSYDLRDGQELFLVDALREVPGLLMRNNGGPGGTFGITTRGMSSNRPTVLVNGIEVSNPSNGQVMNLGNLFTGAASRVEVLRGPQSSLYGADALAGVISVDTLGAGSLPGGRLLLGYGSYDTYDYALGHSGSQGSFSWSVDAMRHESEGFSAQSPEYGWAWADDDTYDNTTLSGAVRFELDETTSFYASALYLDTYSEFDPGVPSPWNANDGGDRYSTSEQLFLRAGSEFRIQDNWTSTANIAYSDVDMMSYTNGWPYNAIGERFKYDWVNTVKANDAWTFVGGVEYEDEDNISDVGSRTDTSIFMENVLALSEDLDVTLGARYDDNSAYGSETTYRATFSYRIDDVDARVRGSFGTSFQAPSFYQLFNGTYGNPDLKPESGEGWDLGIEKNFAGGKVQVASTLFGNKVDDKIDWDGVYKNVSKYESVGIENAIRYYPTDDLRFKVAYTYSDAEENGTVEALRVPRNVTSLGVNYQMLDGRLALNANVLAVSSQYSDGGSRFAGTKLEGYEVMNLAANYELNDLHSLWIRIGNVFDTEYEEIAGYQTAGANVNAGVRMNF</sequence>
<keyword evidence="7 11" id="KW-0798">TonB box</keyword>
<dbReference type="InterPro" id="IPR012910">
    <property type="entry name" value="Plug_dom"/>
</dbReference>
<evidence type="ECO:0000256" key="9">
    <source>
        <dbReference type="ARBA" id="ARBA00023237"/>
    </source>
</evidence>
<keyword evidence="5 12" id="KW-0732">Signal</keyword>
<evidence type="ECO:0000256" key="10">
    <source>
        <dbReference type="PROSITE-ProRule" id="PRU01360"/>
    </source>
</evidence>
<dbReference type="InterPro" id="IPR037066">
    <property type="entry name" value="Plug_dom_sf"/>
</dbReference>
<evidence type="ECO:0000256" key="1">
    <source>
        <dbReference type="ARBA" id="ARBA00004571"/>
    </source>
</evidence>
<keyword evidence="3 10" id="KW-1134">Transmembrane beta strand</keyword>
<dbReference type="CDD" id="cd01347">
    <property type="entry name" value="ligand_gated_channel"/>
    <property type="match status" value="1"/>
</dbReference>
<keyword evidence="8 10" id="KW-0472">Membrane</keyword>
<keyword evidence="4 10" id="KW-0812">Transmembrane</keyword>
<keyword evidence="6" id="KW-0406">Ion transport</keyword>
<name>A0A934VSN0_9BACT</name>
<dbReference type="SUPFAM" id="SSF56935">
    <property type="entry name" value="Porins"/>
    <property type="match status" value="1"/>
</dbReference>
<dbReference type="PROSITE" id="PS51257">
    <property type="entry name" value="PROKAR_LIPOPROTEIN"/>
    <property type="match status" value="1"/>
</dbReference>
<dbReference type="GO" id="GO:0009279">
    <property type="term" value="C:cell outer membrane"/>
    <property type="evidence" value="ECO:0007669"/>
    <property type="project" value="UniProtKB-SubCell"/>
</dbReference>
<dbReference type="Pfam" id="PF07715">
    <property type="entry name" value="Plug"/>
    <property type="match status" value="1"/>
</dbReference>
<evidence type="ECO:0000256" key="2">
    <source>
        <dbReference type="ARBA" id="ARBA00022448"/>
    </source>
</evidence>
<feature type="domain" description="TonB-dependent receptor-like beta-barrel" evidence="13">
    <location>
        <begin position="183"/>
        <end position="596"/>
    </location>
</feature>
<dbReference type="GO" id="GO:0015889">
    <property type="term" value="P:cobalamin transport"/>
    <property type="evidence" value="ECO:0007669"/>
    <property type="project" value="TreeGrafter"/>
</dbReference>
<evidence type="ECO:0000256" key="6">
    <source>
        <dbReference type="ARBA" id="ARBA00023065"/>
    </source>
</evidence>
<dbReference type="InterPro" id="IPR036942">
    <property type="entry name" value="Beta-barrel_TonB_sf"/>
</dbReference>
<proteinExistence type="inferred from homology"/>
<evidence type="ECO:0000313" key="15">
    <source>
        <dbReference type="EMBL" id="MBK1878674.1"/>
    </source>
</evidence>
<evidence type="ECO:0000256" key="3">
    <source>
        <dbReference type="ARBA" id="ARBA00022452"/>
    </source>
</evidence>
<dbReference type="GO" id="GO:0006811">
    <property type="term" value="P:monoatomic ion transport"/>
    <property type="evidence" value="ECO:0007669"/>
    <property type="project" value="UniProtKB-KW"/>
</dbReference>
<reference evidence="15" key="1">
    <citation type="submission" date="2021-01" db="EMBL/GenBank/DDBJ databases">
        <title>Modified the classification status of verrucomicrobia.</title>
        <authorList>
            <person name="Feng X."/>
        </authorList>
    </citation>
    <scope>NUCLEOTIDE SEQUENCE</scope>
    <source>
        <strain evidence="15">KCTC 13126</strain>
    </source>
</reference>
<dbReference type="Gene3D" id="2.40.170.20">
    <property type="entry name" value="TonB-dependent receptor, beta-barrel domain"/>
    <property type="match status" value="1"/>
</dbReference>
<feature type="chain" id="PRO_5038119081" evidence="12">
    <location>
        <begin position="31"/>
        <end position="627"/>
    </location>
</feature>
<evidence type="ECO:0000256" key="4">
    <source>
        <dbReference type="ARBA" id="ARBA00022692"/>
    </source>
</evidence>
<evidence type="ECO:0000256" key="7">
    <source>
        <dbReference type="ARBA" id="ARBA00023077"/>
    </source>
</evidence>